<gene>
    <name evidence="2" type="ORF">LX76_02275</name>
</gene>
<sequence>MQTRGRSRGPAFWFGQWIAAAGTPVERAIAMQFQIAPDKGISRTQWRRSVRMDKQRFLEELDFISEKCAGMAQEYGVLRGAMNSLEGLKEKCPREASLKHPVVQFFNETKNLRISRLVGVVWALSERANDDRRRSSSLSSSNPKASAAQRDRLKHSGDMTLMRLRDMYRRATEVHPDILLENTKIRHAGATPAEVRQLAYDSYKRLSDICDRIDYHLSDDDAWQKIEHFRNTFFHSLKFPKIAIDNGWTDKEPDYSYNELYTFGDRAAQIAVDFIRAWTTSDIYSGLEEIADLTKEDYDEFWIDFFKNPFFYED</sequence>
<feature type="compositionally biased region" description="Low complexity" evidence="1">
    <location>
        <begin position="136"/>
        <end position="148"/>
    </location>
</feature>
<evidence type="ECO:0000313" key="3">
    <source>
        <dbReference type="Proteomes" id="UP000249538"/>
    </source>
</evidence>
<evidence type="ECO:0000256" key="1">
    <source>
        <dbReference type="SAM" id="MobiDB-lite"/>
    </source>
</evidence>
<dbReference type="AlphaFoldDB" id="A0A2W7RDC8"/>
<evidence type="ECO:0000313" key="2">
    <source>
        <dbReference type="EMBL" id="PZX53637.1"/>
    </source>
</evidence>
<feature type="region of interest" description="Disordered" evidence="1">
    <location>
        <begin position="132"/>
        <end position="152"/>
    </location>
</feature>
<proteinExistence type="predicted"/>
<reference evidence="2 3" key="1">
    <citation type="submission" date="2018-06" db="EMBL/GenBank/DDBJ databases">
        <title>Genomic Encyclopedia of Archaeal and Bacterial Type Strains, Phase II (KMG-II): from individual species to whole genera.</title>
        <authorList>
            <person name="Goeker M."/>
        </authorList>
    </citation>
    <scope>NUCLEOTIDE SEQUENCE [LARGE SCALE GENOMIC DNA]</scope>
    <source>
        <strain evidence="2 3">DSM 18774</strain>
    </source>
</reference>
<comment type="caution">
    <text evidence="2">The sequence shown here is derived from an EMBL/GenBank/DDBJ whole genome shotgun (WGS) entry which is preliminary data.</text>
</comment>
<organism evidence="2 3">
    <name type="scientific">Cereibacter changlensis</name>
    <dbReference type="NCBI Taxonomy" id="402884"/>
    <lineage>
        <taxon>Bacteria</taxon>
        <taxon>Pseudomonadati</taxon>
        <taxon>Pseudomonadota</taxon>
        <taxon>Alphaproteobacteria</taxon>
        <taxon>Rhodobacterales</taxon>
        <taxon>Paracoccaceae</taxon>
        <taxon>Cereibacter</taxon>
    </lineage>
</organism>
<dbReference type="Proteomes" id="UP000249538">
    <property type="component" value="Unassembled WGS sequence"/>
</dbReference>
<accession>A0A2W7RDC8</accession>
<protein>
    <submittedName>
        <fullName evidence="2">Uncharacterized protein</fullName>
    </submittedName>
</protein>
<dbReference type="EMBL" id="QKZS01000006">
    <property type="protein sequence ID" value="PZX53637.1"/>
    <property type="molecule type" value="Genomic_DNA"/>
</dbReference>
<name>A0A2W7RDC8_9RHOB</name>